<feature type="binding site" evidence="5">
    <location>
        <begin position="122"/>
        <end position="126"/>
    </location>
    <ligand>
        <name>S-adenosyl-L-methionine</name>
        <dbReference type="ChEBI" id="CHEBI:59789"/>
    </ligand>
</feature>
<dbReference type="PANTHER" id="PTHR18895">
    <property type="entry name" value="HEMK METHYLTRANSFERASE"/>
    <property type="match status" value="1"/>
</dbReference>
<dbReference type="InterPro" id="IPR007848">
    <property type="entry name" value="Small_mtfrase_dom"/>
</dbReference>
<evidence type="ECO:0000256" key="3">
    <source>
        <dbReference type="ARBA" id="ARBA00022691"/>
    </source>
</evidence>
<dbReference type="InterPro" id="IPR019874">
    <property type="entry name" value="RF_methyltr_PrmC"/>
</dbReference>
<evidence type="ECO:0000256" key="5">
    <source>
        <dbReference type="HAMAP-Rule" id="MF_02126"/>
    </source>
</evidence>
<evidence type="ECO:0000256" key="1">
    <source>
        <dbReference type="ARBA" id="ARBA00022603"/>
    </source>
</evidence>
<dbReference type="HAMAP" id="MF_02126">
    <property type="entry name" value="RF_methyltr_PrmC"/>
    <property type="match status" value="1"/>
</dbReference>
<dbReference type="EC" id="2.1.1.297" evidence="5"/>
<evidence type="ECO:0000313" key="7">
    <source>
        <dbReference type="EMBL" id="GHE30499.1"/>
    </source>
</evidence>
<accession>A0ABQ3HVF7</accession>
<evidence type="ECO:0000259" key="6">
    <source>
        <dbReference type="Pfam" id="PF05175"/>
    </source>
</evidence>
<keyword evidence="8" id="KW-1185">Reference proteome</keyword>
<dbReference type="RefSeq" id="WP_189625711.1">
    <property type="nucleotide sequence ID" value="NZ_BNAF01000004.1"/>
</dbReference>
<evidence type="ECO:0000313" key="8">
    <source>
        <dbReference type="Proteomes" id="UP000620550"/>
    </source>
</evidence>
<evidence type="ECO:0000256" key="4">
    <source>
        <dbReference type="ARBA" id="ARBA00048391"/>
    </source>
</evidence>
<gene>
    <name evidence="5 7" type="primary">prmC</name>
    <name evidence="7" type="ORF">GCM10017764_11770</name>
</gene>
<keyword evidence="1 5" id="KW-0489">Methyltransferase</keyword>
<dbReference type="InterPro" id="IPR002052">
    <property type="entry name" value="DNA_methylase_N6_adenine_CS"/>
</dbReference>
<dbReference type="NCBIfam" id="TIGR00536">
    <property type="entry name" value="hemK_fam"/>
    <property type="match status" value="1"/>
</dbReference>
<dbReference type="Proteomes" id="UP000620550">
    <property type="component" value="Unassembled WGS sequence"/>
</dbReference>
<dbReference type="EMBL" id="BNAF01000004">
    <property type="protein sequence ID" value="GHE30499.1"/>
    <property type="molecule type" value="Genomic_DNA"/>
</dbReference>
<proteinExistence type="inferred from homology"/>
<dbReference type="PROSITE" id="PS00092">
    <property type="entry name" value="N6_MTASE"/>
    <property type="match status" value="1"/>
</dbReference>
<feature type="binding site" evidence="5">
    <location>
        <position position="145"/>
    </location>
    <ligand>
        <name>S-adenosyl-L-methionine</name>
        <dbReference type="ChEBI" id="CHEBI:59789"/>
    </ligand>
</feature>
<sequence>MKDYKSWADEYSKQLASLYDADESRQIFLLAYSFIRNKKAVHYALERHTLVEDGASIQFLHMLQELQRGRPIQHIIGEADFYGLRFKVNEHTLIPRPETEELVDWIIQEYADIRDLTILDIGTGSGCIAISLAKHLPNARVDALDISKEAIAVARENAVQLGVPVNFIQADILEWDSFMQDSQRYTVVVSNPPYITPKEQAGMHSNVLQYEPHLALFVEEHNPLLFYDVAADLAKKHMESHGALFFEINQYLAEQTVDLLRKKGFGRLRLRKDLNHAARMISAKQIL</sequence>
<dbReference type="InterPro" id="IPR050320">
    <property type="entry name" value="N5-glutamine_MTase"/>
</dbReference>
<feature type="binding site" evidence="5">
    <location>
        <position position="191"/>
    </location>
    <ligand>
        <name>S-adenosyl-L-methionine</name>
        <dbReference type="ChEBI" id="CHEBI:59789"/>
    </ligand>
</feature>
<keyword evidence="2 5" id="KW-0808">Transferase</keyword>
<comment type="caution">
    <text evidence="7">The sequence shown here is derived from an EMBL/GenBank/DDBJ whole genome shotgun (WGS) entry which is preliminary data.</text>
</comment>
<organism evidence="7 8">
    <name type="scientific">Sphingobacterium griseoflavum</name>
    <dbReference type="NCBI Taxonomy" id="1474952"/>
    <lineage>
        <taxon>Bacteria</taxon>
        <taxon>Pseudomonadati</taxon>
        <taxon>Bacteroidota</taxon>
        <taxon>Sphingobacteriia</taxon>
        <taxon>Sphingobacteriales</taxon>
        <taxon>Sphingobacteriaceae</taxon>
        <taxon>Sphingobacterium</taxon>
    </lineage>
</organism>
<feature type="domain" description="Methyltransferase small" evidence="6">
    <location>
        <begin position="115"/>
        <end position="199"/>
    </location>
</feature>
<dbReference type="NCBIfam" id="TIGR03534">
    <property type="entry name" value="RF_mod_PrmC"/>
    <property type="match status" value="1"/>
</dbReference>
<keyword evidence="3 5" id="KW-0949">S-adenosyl-L-methionine</keyword>
<comment type="function">
    <text evidence="5">Methylates the class 1 translation termination release factors RF1/PrfA and RF2/PrfB on the glutamine residue of the universally conserved GGQ motif.</text>
</comment>
<evidence type="ECO:0000256" key="2">
    <source>
        <dbReference type="ARBA" id="ARBA00022679"/>
    </source>
</evidence>
<dbReference type="CDD" id="cd02440">
    <property type="entry name" value="AdoMet_MTases"/>
    <property type="match status" value="1"/>
</dbReference>
<comment type="similarity">
    <text evidence="5">Belongs to the protein N5-glutamine methyltransferase family. PrmC subfamily.</text>
</comment>
<dbReference type="Pfam" id="PF05175">
    <property type="entry name" value="MTS"/>
    <property type="match status" value="1"/>
</dbReference>
<dbReference type="InterPro" id="IPR004556">
    <property type="entry name" value="HemK-like"/>
</dbReference>
<dbReference type="Gene3D" id="1.10.8.10">
    <property type="entry name" value="DNA helicase RuvA subunit, C-terminal domain"/>
    <property type="match status" value="1"/>
</dbReference>
<name>A0ABQ3HVF7_9SPHI</name>
<comment type="catalytic activity">
    <reaction evidence="4 5">
        <text>L-glutaminyl-[peptide chain release factor] + S-adenosyl-L-methionine = N(5)-methyl-L-glutaminyl-[peptide chain release factor] + S-adenosyl-L-homocysteine + H(+)</text>
        <dbReference type="Rhea" id="RHEA:42896"/>
        <dbReference type="Rhea" id="RHEA-COMP:10271"/>
        <dbReference type="Rhea" id="RHEA-COMP:10272"/>
        <dbReference type="ChEBI" id="CHEBI:15378"/>
        <dbReference type="ChEBI" id="CHEBI:30011"/>
        <dbReference type="ChEBI" id="CHEBI:57856"/>
        <dbReference type="ChEBI" id="CHEBI:59789"/>
        <dbReference type="ChEBI" id="CHEBI:61891"/>
        <dbReference type="EC" id="2.1.1.297"/>
    </reaction>
</comment>
<dbReference type="Gene3D" id="3.40.50.150">
    <property type="entry name" value="Vaccinia Virus protein VP39"/>
    <property type="match status" value="1"/>
</dbReference>
<dbReference type="InterPro" id="IPR029063">
    <property type="entry name" value="SAM-dependent_MTases_sf"/>
</dbReference>
<dbReference type="GO" id="GO:0008168">
    <property type="term" value="F:methyltransferase activity"/>
    <property type="evidence" value="ECO:0007669"/>
    <property type="project" value="UniProtKB-KW"/>
</dbReference>
<dbReference type="PANTHER" id="PTHR18895:SF74">
    <property type="entry name" value="MTRF1L RELEASE FACTOR GLUTAMINE METHYLTRANSFERASE"/>
    <property type="match status" value="1"/>
</dbReference>
<protein>
    <recommendedName>
        <fullName evidence="5">Release factor glutamine methyltransferase</fullName>
        <shortName evidence="5">RF MTase</shortName>
        <ecNumber evidence="5">2.1.1.297</ecNumber>
    </recommendedName>
    <alternativeName>
        <fullName evidence="5">N5-glutamine methyltransferase PrmC</fullName>
    </alternativeName>
    <alternativeName>
        <fullName evidence="5">Protein-(glutamine-N5) MTase PrmC</fullName>
    </alternativeName>
    <alternativeName>
        <fullName evidence="5">Protein-glutamine N-methyltransferase PrmC</fullName>
    </alternativeName>
</protein>
<comment type="caution">
    <text evidence="5">Lacks conserved residue(s) required for the propagation of feature annotation.</text>
</comment>
<reference evidence="8" key="1">
    <citation type="journal article" date="2019" name="Int. J. Syst. Evol. Microbiol.">
        <title>The Global Catalogue of Microorganisms (GCM) 10K type strain sequencing project: providing services to taxonomists for standard genome sequencing and annotation.</title>
        <authorList>
            <consortium name="The Broad Institute Genomics Platform"/>
            <consortium name="The Broad Institute Genome Sequencing Center for Infectious Disease"/>
            <person name="Wu L."/>
            <person name="Ma J."/>
        </authorList>
    </citation>
    <scope>NUCLEOTIDE SEQUENCE [LARGE SCALE GENOMIC DNA]</scope>
    <source>
        <strain evidence="8">CGMCC 1.12966</strain>
    </source>
</reference>
<feature type="binding site" evidence="5">
    <location>
        <begin position="191"/>
        <end position="194"/>
    </location>
    <ligand>
        <name>substrate</name>
    </ligand>
</feature>
<dbReference type="SUPFAM" id="SSF53335">
    <property type="entry name" value="S-adenosyl-L-methionine-dependent methyltransferases"/>
    <property type="match status" value="1"/>
</dbReference>
<dbReference type="GO" id="GO:0032259">
    <property type="term" value="P:methylation"/>
    <property type="evidence" value="ECO:0007669"/>
    <property type="project" value="UniProtKB-KW"/>
</dbReference>